<dbReference type="EMBL" id="SPNW01000054">
    <property type="protein sequence ID" value="TIA87484.1"/>
    <property type="molecule type" value="Genomic_DNA"/>
</dbReference>
<dbReference type="PANTHER" id="PTHR28058">
    <property type="entry name" value="37S RIBOSOMAL PROTEIN MRP51, MITOCHONDRIAL"/>
    <property type="match status" value="1"/>
</dbReference>
<protein>
    <submittedName>
        <fullName evidence="2">Uncharacterized protein</fullName>
    </submittedName>
</protein>
<dbReference type="Pfam" id="PF11709">
    <property type="entry name" value="Mit_ribos_Mrp51"/>
    <property type="match status" value="1"/>
</dbReference>
<name>A0A4T0FJD4_9BASI</name>
<evidence type="ECO:0000256" key="1">
    <source>
        <dbReference type="SAM" id="MobiDB-lite"/>
    </source>
</evidence>
<dbReference type="PANTHER" id="PTHR28058:SF1">
    <property type="entry name" value="SMALL RIBOSOMAL SUBUNIT PROTEIN BS1M"/>
    <property type="match status" value="1"/>
</dbReference>
<dbReference type="AlphaFoldDB" id="A0A4T0FJD4"/>
<evidence type="ECO:0000313" key="3">
    <source>
        <dbReference type="Proteomes" id="UP000310189"/>
    </source>
</evidence>
<accession>A0A4T0FJD4</accession>
<comment type="caution">
    <text evidence="2">The sequence shown here is derived from an EMBL/GenBank/DDBJ whole genome shotgun (WGS) entry which is preliminary data.</text>
</comment>
<dbReference type="Proteomes" id="UP000310189">
    <property type="component" value="Unassembled WGS sequence"/>
</dbReference>
<feature type="region of interest" description="Disordered" evidence="1">
    <location>
        <begin position="96"/>
        <end position="119"/>
    </location>
</feature>
<dbReference type="InterPro" id="IPR016712">
    <property type="entry name" value="Rbsml_bS1m-like"/>
</dbReference>
<proteinExistence type="predicted"/>
<keyword evidence="3" id="KW-1185">Reference proteome</keyword>
<gene>
    <name evidence="2" type="ORF">E3P99_03133</name>
</gene>
<evidence type="ECO:0000313" key="2">
    <source>
        <dbReference type="EMBL" id="TIA87484.1"/>
    </source>
</evidence>
<reference evidence="2 3" key="1">
    <citation type="submission" date="2019-03" db="EMBL/GenBank/DDBJ databases">
        <title>Sequencing 23 genomes of Wallemia ichthyophaga.</title>
        <authorList>
            <person name="Gostincar C."/>
        </authorList>
    </citation>
    <scope>NUCLEOTIDE SEQUENCE [LARGE SCALE GENOMIC DNA]</scope>
    <source>
        <strain evidence="2 3">EXF-5753</strain>
    </source>
</reference>
<dbReference type="OrthoDB" id="2735536at2759"/>
<organism evidence="2 3">
    <name type="scientific">Wallemia hederae</name>
    <dbReference type="NCBI Taxonomy" id="1540922"/>
    <lineage>
        <taxon>Eukaryota</taxon>
        <taxon>Fungi</taxon>
        <taxon>Dikarya</taxon>
        <taxon>Basidiomycota</taxon>
        <taxon>Wallemiomycotina</taxon>
        <taxon>Wallemiomycetes</taxon>
        <taxon>Wallemiales</taxon>
        <taxon>Wallemiaceae</taxon>
        <taxon>Wallemia</taxon>
    </lineage>
</organism>
<sequence length="412" mass="45119">MTMATKSSFGKILQRSKYASYDPSIAQTFTASHAHRIRGDYGFKRSILGGQSIRVRSQENELGEVDYVNTTGDAKVIQRINELRVAVEGLQNPAVPYSSYSSPSTDKETVEAESITSRPDIESMSESEFARYVEHVKGLRGDFKQYLAQQAKEQLDKKAAARGQKEQAELPDVDLYYAAQRDPYVHQQFLKLDHTQSVKGAKKSSSLLTSNPHANGGLRYSHPSPIETNRLSPAVHGRILPNTSPNRRFKREKKPIALGGIVASTDMSNLSGLAATDFANEHGATSRDTESGKARFRVVNKAVVNRVPRVVDNESGMNTLEGAVIDVDVVEAGSVEKLTHTTPHALGSPEYVSTFEKDIPSGRSRPVGIYNTVNSPLFNRKKRADDGDNEVKISELLRNATLGGDNKGGESA</sequence>